<dbReference type="AlphaFoldDB" id="A0A1M4YTJ1"/>
<feature type="region of interest" description="Disordered" evidence="1">
    <location>
        <begin position="92"/>
        <end position="134"/>
    </location>
</feature>
<dbReference type="OrthoDB" id="681124at2"/>
<evidence type="ECO:0000256" key="2">
    <source>
        <dbReference type="SAM" id="SignalP"/>
    </source>
</evidence>
<protein>
    <recommendedName>
        <fullName evidence="5">Lipoprotein</fullName>
    </recommendedName>
</protein>
<dbReference type="RefSeq" id="WP_072834963.1">
    <property type="nucleotide sequence ID" value="NZ_FQUU01000006.1"/>
</dbReference>
<evidence type="ECO:0000256" key="1">
    <source>
        <dbReference type="SAM" id="MobiDB-lite"/>
    </source>
</evidence>
<evidence type="ECO:0000313" key="3">
    <source>
        <dbReference type="EMBL" id="SHF09058.1"/>
    </source>
</evidence>
<gene>
    <name evidence="3" type="ORF">SAMN02745131_01755</name>
</gene>
<organism evidence="3 4">
    <name type="scientific">Flavisolibacter ginsengisoli DSM 18119</name>
    <dbReference type="NCBI Taxonomy" id="1121884"/>
    <lineage>
        <taxon>Bacteria</taxon>
        <taxon>Pseudomonadati</taxon>
        <taxon>Bacteroidota</taxon>
        <taxon>Chitinophagia</taxon>
        <taxon>Chitinophagales</taxon>
        <taxon>Chitinophagaceae</taxon>
        <taxon>Flavisolibacter</taxon>
    </lineage>
</organism>
<reference evidence="3 4" key="1">
    <citation type="submission" date="2016-11" db="EMBL/GenBank/DDBJ databases">
        <authorList>
            <person name="Jaros S."/>
            <person name="Januszkiewicz K."/>
            <person name="Wedrychowicz H."/>
        </authorList>
    </citation>
    <scope>NUCLEOTIDE SEQUENCE [LARGE SCALE GENOMIC DNA]</scope>
    <source>
        <strain evidence="3 4">DSM 18119</strain>
    </source>
</reference>
<proteinExistence type="predicted"/>
<dbReference type="Proteomes" id="UP000184048">
    <property type="component" value="Unassembled WGS sequence"/>
</dbReference>
<sequence>MKRFNFLSAVILILLVVAGASCTTLNSGYDDEYYTTNDRTPNRIYVDDGYNGTIVLEKDPYTGRYYQVSPYGYSSGYNNYNRYNRNYSRNRVYSRNNNGYNYPSNTTTNQQPTEQQRKDWEKKRSEARNKVLGN</sequence>
<accession>A0A1M4YTJ1</accession>
<keyword evidence="2" id="KW-0732">Signal</keyword>
<evidence type="ECO:0000313" key="4">
    <source>
        <dbReference type="Proteomes" id="UP000184048"/>
    </source>
</evidence>
<evidence type="ECO:0008006" key="5">
    <source>
        <dbReference type="Google" id="ProtNLM"/>
    </source>
</evidence>
<feature type="signal peptide" evidence="2">
    <location>
        <begin position="1"/>
        <end position="22"/>
    </location>
</feature>
<feature type="compositionally biased region" description="Basic and acidic residues" evidence="1">
    <location>
        <begin position="115"/>
        <end position="134"/>
    </location>
</feature>
<feature type="compositionally biased region" description="Low complexity" evidence="1">
    <location>
        <begin position="92"/>
        <end position="114"/>
    </location>
</feature>
<dbReference type="EMBL" id="FQUU01000006">
    <property type="protein sequence ID" value="SHF09058.1"/>
    <property type="molecule type" value="Genomic_DNA"/>
</dbReference>
<keyword evidence="4" id="KW-1185">Reference proteome</keyword>
<feature type="chain" id="PRO_5012522151" description="Lipoprotein" evidence="2">
    <location>
        <begin position="23"/>
        <end position="134"/>
    </location>
</feature>
<name>A0A1M4YTJ1_9BACT</name>
<dbReference type="PROSITE" id="PS51257">
    <property type="entry name" value="PROKAR_LIPOPROTEIN"/>
    <property type="match status" value="1"/>
</dbReference>